<sequence length="130" mass="14935">MEEGNENDFEEKRDLLRDRFRLSLISIAESEAKNCELEISQPIMACISDLTFKFAEQLAKDLQLFAQHADRKTVNMDDVILAAHRNEHVATLLRSFSNDLKEKEPQGGRKRKKASKKKQDDVVIDVMDVS</sequence>
<proteinExistence type="predicted"/>
<accession>A0ACC2MFV4</accession>
<reference evidence="1 2" key="1">
    <citation type="journal article" date="2022" name="Hortic Res">
        <title>A haplotype resolved chromosomal level avocado genome allows analysis of novel avocado genes.</title>
        <authorList>
            <person name="Nath O."/>
            <person name="Fletcher S.J."/>
            <person name="Hayward A."/>
            <person name="Shaw L.M."/>
            <person name="Masouleh A.K."/>
            <person name="Furtado A."/>
            <person name="Henry R.J."/>
            <person name="Mitter N."/>
        </authorList>
    </citation>
    <scope>NUCLEOTIDE SEQUENCE [LARGE SCALE GENOMIC DNA]</scope>
    <source>
        <strain evidence="2">cv. Hass</strain>
    </source>
</reference>
<organism evidence="1 2">
    <name type="scientific">Persea americana</name>
    <name type="common">Avocado</name>
    <dbReference type="NCBI Taxonomy" id="3435"/>
    <lineage>
        <taxon>Eukaryota</taxon>
        <taxon>Viridiplantae</taxon>
        <taxon>Streptophyta</taxon>
        <taxon>Embryophyta</taxon>
        <taxon>Tracheophyta</taxon>
        <taxon>Spermatophyta</taxon>
        <taxon>Magnoliopsida</taxon>
        <taxon>Magnoliidae</taxon>
        <taxon>Laurales</taxon>
        <taxon>Lauraceae</taxon>
        <taxon>Persea</taxon>
    </lineage>
</organism>
<evidence type="ECO:0000313" key="1">
    <source>
        <dbReference type="EMBL" id="KAJ8644234.1"/>
    </source>
</evidence>
<comment type="caution">
    <text evidence="1">The sequence shown here is derived from an EMBL/GenBank/DDBJ whole genome shotgun (WGS) entry which is preliminary data.</text>
</comment>
<keyword evidence="2" id="KW-1185">Reference proteome</keyword>
<gene>
    <name evidence="1" type="ORF">MRB53_005982</name>
</gene>
<protein>
    <submittedName>
        <fullName evidence="1">Uncharacterized protein</fullName>
    </submittedName>
</protein>
<dbReference type="EMBL" id="CM056810">
    <property type="protein sequence ID" value="KAJ8644234.1"/>
    <property type="molecule type" value="Genomic_DNA"/>
</dbReference>
<evidence type="ECO:0000313" key="2">
    <source>
        <dbReference type="Proteomes" id="UP001234297"/>
    </source>
</evidence>
<dbReference type="Proteomes" id="UP001234297">
    <property type="component" value="Chromosome 2"/>
</dbReference>
<name>A0ACC2MFV4_PERAE</name>